<feature type="compositionally biased region" description="Low complexity" evidence="11">
    <location>
        <begin position="53"/>
        <end position="64"/>
    </location>
</feature>
<comment type="catalytic activity">
    <reaction evidence="8">
        <text>L-threonyl-[protein] + ATP = O-phospho-L-threonyl-[protein] + ADP + H(+)</text>
        <dbReference type="Rhea" id="RHEA:46608"/>
        <dbReference type="Rhea" id="RHEA-COMP:11060"/>
        <dbReference type="Rhea" id="RHEA-COMP:11605"/>
        <dbReference type="ChEBI" id="CHEBI:15378"/>
        <dbReference type="ChEBI" id="CHEBI:30013"/>
        <dbReference type="ChEBI" id="CHEBI:30616"/>
        <dbReference type="ChEBI" id="CHEBI:61977"/>
        <dbReference type="ChEBI" id="CHEBI:456216"/>
        <dbReference type="EC" id="2.7.11.1"/>
    </reaction>
</comment>
<gene>
    <name evidence="13" type="ORF">E1301_Tti018726</name>
</gene>
<dbReference type="PANTHER" id="PTHR22984">
    <property type="entry name" value="SERINE/THREONINE-PROTEIN KINASE PIM"/>
    <property type="match status" value="1"/>
</dbReference>
<dbReference type="PROSITE" id="PS50011">
    <property type="entry name" value="PROTEIN_KINASE_DOM"/>
    <property type="match status" value="2"/>
</dbReference>
<dbReference type="InterPro" id="IPR017441">
    <property type="entry name" value="Protein_kinase_ATP_BS"/>
</dbReference>
<evidence type="ECO:0000256" key="10">
    <source>
        <dbReference type="PROSITE-ProRule" id="PRU10141"/>
    </source>
</evidence>
<name>A0A5A9PV36_9TELE</name>
<dbReference type="PROSITE" id="PS00107">
    <property type="entry name" value="PROTEIN_KINASE_ATP"/>
    <property type="match status" value="2"/>
</dbReference>
<keyword evidence="5 10" id="KW-0547">Nucleotide-binding</keyword>
<keyword evidence="14" id="KW-1185">Reference proteome</keyword>
<comment type="similarity">
    <text evidence="1">Belongs to the protein kinase superfamily. CAMK Ser/Thr protein kinase family. PIM subfamily.</text>
</comment>
<comment type="caution">
    <text evidence="13">The sequence shown here is derived from an EMBL/GenBank/DDBJ whole genome shotgun (WGS) entry which is preliminary data.</text>
</comment>
<dbReference type="InterPro" id="IPR000719">
    <property type="entry name" value="Prot_kinase_dom"/>
</dbReference>
<dbReference type="SMART" id="SM00220">
    <property type="entry name" value="S_TKc"/>
    <property type="match status" value="2"/>
</dbReference>
<evidence type="ECO:0000256" key="5">
    <source>
        <dbReference type="ARBA" id="ARBA00022741"/>
    </source>
</evidence>
<dbReference type="EC" id="2.7.11.1" evidence="2"/>
<dbReference type="InterPro" id="IPR011009">
    <property type="entry name" value="Kinase-like_dom_sf"/>
</dbReference>
<keyword evidence="6 13" id="KW-0418">Kinase</keyword>
<reference evidence="13 14" key="1">
    <citation type="journal article" date="2019" name="Mol. Ecol. Resour.">
        <title>Chromosome-level genome assembly of Triplophysa tibetana, a fish adapted to the harsh high-altitude environment of the Tibetan Plateau.</title>
        <authorList>
            <person name="Yang X."/>
            <person name="Liu H."/>
            <person name="Ma Z."/>
            <person name="Zou Y."/>
            <person name="Zou M."/>
            <person name="Mao Y."/>
            <person name="Li X."/>
            <person name="Wang H."/>
            <person name="Chen T."/>
            <person name="Wang W."/>
            <person name="Yang R."/>
        </authorList>
    </citation>
    <scope>NUCLEOTIDE SEQUENCE [LARGE SCALE GENOMIC DNA]</scope>
    <source>
        <strain evidence="13">TTIB1903HZAU</strain>
        <tissue evidence="13">Muscle</tissue>
    </source>
</reference>
<dbReference type="Gene3D" id="3.30.200.20">
    <property type="entry name" value="Phosphorylase Kinase, domain 1"/>
    <property type="match status" value="2"/>
</dbReference>
<feature type="domain" description="Protein kinase" evidence="12">
    <location>
        <begin position="479"/>
        <end position="735"/>
    </location>
</feature>
<evidence type="ECO:0000256" key="7">
    <source>
        <dbReference type="ARBA" id="ARBA00022840"/>
    </source>
</evidence>
<dbReference type="FunFam" id="1.10.510.10:FF:000392">
    <property type="entry name" value="Pim proto-oncogene, serine/threonine kinase,-related 152"/>
    <property type="match status" value="2"/>
</dbReference>
<dbReference type="FunFam" id="3.30.200.20:FF:000246">
    <property type="entry name" value="Pim proto-oncogene, serine/threonine kinase,-related 152"/>
    <property type="match status" value="2"/>
</dbReference>
<dbReference type="Gene3D" id="1.10.510.10">
    <property type="entry name" value="Transferase(Phosphotransferase) domain 1"/>
    <property type="match status" value="2"/>
</dbReference>
<dbReference type="Pfam" id="PF00069">
    <property type="entry name" value="Pkinase"/>
    <property type="match status" value="2"/>
</dbReference>
<dbReference type="GO" id="GO:0005524">
    <property type="term" value="F:ATP binding"/>
    <property type="evidence" value="ECO:0007669"/>
    <property type="project" value="UniProtKB-UniRule"/>
</dbReference>
<feature type="binding site" evidence="10">
    <location>
        <position position="202"/>
    </location>
    <ligand>
        <name>ATP</name>
        <dbReference type="ChEBI" id="CHEBI:30616"/>
    </ligand>
</feature>
<evidence type="ECO:0000313" key="14">
    <source>
        <dbReference type="Proteomes" id="UP000324632"/>
    </source>
</evidence>
<evidence type="ECO:0000256" key="3">
    <source>
        <dbReference type="ARBA" id="ARBA00022527"/>
    </source>
</evidence>
<dbReference type="InterPro" id="IPR051138">
    <property type="entry name" value="PIM_Ser/Thr_kinase"/>
</dbReference>
<sequence length="777" mass="87659">MGQTFVKCCQKDESSDSSSVYQLPAVAIDNAKEKEGGKKKKNKFLRWIKGRKVPPATETPPVTADRSGDDVISGHHLTGESEAIPAITDPGVPASPDRSVSHSGDDVIQSPVHSAGQVDWDNDDPPNSFSGESDWEQEIEQTPVNQPEEKLEDGKKANGSIEEINSCQYEIGNELGQGGFGTVYEGTRLSDGLKVAVKYVVKDENIDYISIPDYDEPIPREVALLTLASKGNAPEIIQLLDWEDFEKNYIMVLERFTPCADLSRFLSDAGNQIDEKTARIIMLQAAKTAYMCCKRGVFHRDIKLENFLINTDTLQIKLIDFGCGDFLKMSAYTECMGTVEYFGPEYFETGKYYAKSTTVYSLGVLLFTLMCGRFPDTIDKLHMKKKSWSIYGFSKECLSLVEACMRENLKERIPLREICRHEWFKIKHQTDQQQKITESPAEDDVNRLSEGEIRLPLACVSQSEDKKYEWIEEINSCQYGIGKKLGQGGFGTVYEGTRLTDGFKVAVKYLPKDKNTDYISIPGYDKPIPREVALLTLANEGGAVPEIIRLMDWQDCENGCIMVLESFTPCVDVGGLIKRYGGCIDEALARVILRQVTKAAEVCRRRGVFHRDIKLNNLLVDPDTVKVKLIDFGCGDLLKTSTYRDYMGTGKYACPEFLETGEYKANPATVYSLGVLLFIMVCGVSPTHNDLYQMNEKVWCEDGLTTECCSLIQSCLQKNPEERLLLENILEHDWFQLQEELSNLRRVVSEGREETRRHVQELNDRLQEQKQMISSQR</sequence>
<dbReference type="Proteomes" id="UP000324632">
    <property type="component" value="Chromosome 1"/>
</dbReference>
<dbReference type="EMBL" id="SOYY01000001">
    <property type="protein sequence ID" value="KAA0725588.1"/>
    <property type="molecule type" value="Genomic_DNA"/>
</dbReference>
<evidence type="ECO:0000256" key="8">
    <source>
        <dbReference type="ARBA" id="ARBA00047899"/>
    </source>
</evidence>
<dbReference type="AlphaFoldDB" id="A0A5A9PV36"/>
<feature type="binding site" evidence="10">
    <location>
        <position position="508"/>
    </location>
    <ligand>
        <name>ATP</name>
        <dbReference type="ChEBI" id="CHEBI:30616"/>
    </ligand>
</feature>
<evidence type="ECO:0000313" key="13">
    <source>
        <dbReference type="EMBL" id="KAA0725588.1"/>
    </source>
</evidence>
<evidence type="ECO:0000259" key="12">
    <source>
        <dbReference type="PROSITE" id="PS50011"/>
    </source>
</evidence>
<protein>
    <recommendedName>
        <fullName evidence="2">non-specific serine/threonine protein kinase</fullName>
        <ecNumber evidence="2">2.7.11.1</ecNumber>
    </recommendedName>
</protein>
<dbReference type="PROSITE" id="PS00108">
    <property type="entry name" value="PROTEIN_KINASE_ST"/>
    <property type="match status" value="2"/>
</dbReference>
<dbReference type="GO" id="GO:0004674">
    <property type="term" value="F:protein serine/threonine kinase activity"/>
    <property type="evidence" value="ECO:0007669"/>
    <property type="project" value="UniProtKB-KW"/>
</dbReference>
<feature type="compositionally biased region" description="Basic and acidic residues" evidence="11">
    <location>
        <begin position="66"/>
        <end position="79"/>
    </location>
</feature>
<accession>A0A5A9PV36</accession>
<evidence type="ECO:0000256" key="11">
    <source>
        <dbReference type="SAM" id="MobiDB-lite"/>
    </source>
</evidence>
<comment type="catalytic activity">
    <reaction evidence="9">
        <text>L-seryl-[protein] + ATP = O-phospho-L-seryl-[protein] + ADP + H(+)</text>
        <dbReference type="Rhea" id="RHEA:17989"/>
        <dbReference type="Rhea" id="RHEA-COMP:9863"/>
        <dbReference type="Rhea" id="RHEA-COMP:11604"/>
        <dbReference type="ChEBI" id="CHEBI:15378"/>
        <dbReference type="ChEBI" id="CHEBI:29999"/>
        <dbReference type="ChEBI" id="CHEBI:30616"/>
        <dbReference type="ChEBI" id="CHEBI:83421"/>
        <dbReference type="ChEBI" id="CHEBI:456216"/>
        <dbReference type="EC" id="2.7.11.1"/>
    </reaction>
</comment>
<dbReference type="GO" id="GO:0007346">
    <property type="term" value="P:regulation of mitotic cell cycle"/>
    <property type="evidence" value="ECO:0007669"/>
    <property type="project" value="TreeGrafter"/>
</dbReference>
<feature type="region of interest" description="Disordered" evidence="11">
    <location>
        <begin position="48"/>
        <end position="157"/>
    </location>
</feature>
<keyword evidence="4" id="KW-0808">Transferase</keyword>
<proteinExistence type="inferred from homology"/>
<dbReference type="SUPFAM" id="SSF56112">
    <property type="entry name" value="Protein kinase-like (PK-like)"/>
    <property type="match status" value="2"/>
</dbReference>
<feature type="compositionally biased region" description="Basic and acidic residues" evidence="11">
    <location>
        <begin position="147"/>
        <end position="156"/>
    </location>
</feature>
<evidence type="ECO:0000256" key="2">
    <source>
        <dbReference type="ARBA" id="ARBA00012513"/>
    </source>
</evidence>
<organism evidence="13 14">
    <name type="scientific">Triplophysa tibetana</name>
    <dbReference type="NCBI Taxonomy" id="1572043"/>
    <lineage>
        <taxon>Eukaryota</taxon>
        <taxon>Metazoa</taxon>
        <taxon>Chordata</taxon>
        <taxon>Craniata</taxon>
        <taxon>Vertebrata</taxon>
        <taxon>Euteleostomi</taxon>
        <taxon>Actinopterygii</taxon>
        <taxon>Neopterygii</taxon>
        <taxon>Teleostei</taxon>
        <taxon>Ostariophysi</taxon>
        <taxon>Cypriniformes</taxon>
        <taxon>Nemacheilidae</taxon>
        <taxon>Triplophysa</taxon>
    </lineage>
</organism>
<dbReference type="GO" id="GO:0005737">
    <property type="term" value="C:cytoplasm"/>
    <property type="evidence" value="ECO:0007669"/>
    <property type="project" value="TreeGrafter"/>
</dbReference>
<evidence type="ECO:0000256" key="6">
    <source>
        <dbReference type="ARBA" id="ARBA00022777"/>
    </source>
</evidence>
<keyword evidence="3" id="KW-0723">Serine/threonine-protein kinase</keyword>
<evidence type="ECO:0000256" key="9">
    <source>
        <dbReference type="ARBA" id="ARBA00048679"/>
    </source>
</evidence>
<feature type="domain" description="Protein kinase" evidence="12">
    <location>
        <begin position="169"/>
        <end position="424"/>
    </location>
</feature>
<dbReference type="InterPro" id="IPR008271">
    <property type="entry name" value="Ser/Thr_kinase_AS"/>
</dbReference>
<evidence type="ECO:0000256" key="1">
    <source>
        <dbReference type="ARBA" id="ARBA00005505"/>
    </source>
</evidence>
<dbReference type="PANTHER" id="PTHR22984:SF11">
    <property type="entry name" value="AURORA KINASE-RELATED"/>
    <property type="match status" value="1"/>
</dbReference>
<keyword evidence="7 10" id="KW-0067">ATP-binding</keyword>
<dbReference type="GO" id="GO:0043066">
    <property type="term" value="P:negative regulation of apoptotic process"/>
    <property type="evidence" value="ECO:0007669"/>
    <property type="project" value="TreeGrafter"/>
</dbReference>
<evidence type="ECO:0000256" key="4">
    <source>
        <dbReference type="ARBA" id="ARBA00022679"/>
    </source>
</evidence>